<feature type="transmembrane region" description="Helical" evidence="7">
    <location>
        <begin position="1193"/>
        <end position="1214"/>
    </location>
</feature>
<dbReference type="Pfam" id="PF07690">
    <property type="entry name" value="MFS_1"/>
    <property type="match status" value="1"/>
</dbReference>
<dbReference type="Proteomes" id="UP000027456">
    <property type="component" value="Unassembled WGS sequence"/>
</dbReference>
<comment type="subcellular location">
    <subcellularLocation>
        <location evidence="1">Membrane</location>
        <topology evidence="1">Multi-pass membrane protein</topology>
    </subcellularLocation>
</comment>
<proteinExistence type="predicted"/>
<organism evidence="9 10">
    <name type="scientific">Rhizoctonia solani 123E</name>
    <dbReference type="NCBI Taxonomy" id="1423351"/>
    <lineage>
        <taxon>Eukaryota</taxon>
        <taxon>Fungi</taxon>
        <taxon>Dikarya</taxon>
        <taxon>Basidiomycota</taxon>
        <taxon>Agaricomycotina</taxon>
        <taxon>Agaricomycetes</taxon>
        <taxon>Cantharellales</taxon>
        <taxon>Ceratobasidiaceae</taxon>
        <taxon>Rhizoctonia</taxon>
    </lineage>
</organism>
<feature type="transmembrane region" description="Helical" evidence="7">
    <location>
        <begin position="1125"/>
        <end position="1147"/>
    </location>
</feature>
<dbReference type="OrthoDB" id="440755at2759"/>
<dbReference type="PROSITE" id="PS50850">
    <property type="entry name" value="MFS"/>
    <property type="match status" value="1"/>
</dbReference>
<feature type="region of interest" description="Disordered" evidence="6">
    <location>
        <begin position="532"/>
        <end position="551"/>
    </location>
</feature>
<evidence type="ECO:0000256" key="6">
    <source>
        <dbReference type="SAM" id="MobiDB-lite"/>
    </source>
</evidence>
<evidence type="ECO:0000313" key="9">
    <source>
        <dbReference type="EMBL" id="KEP52869.1"/>
    </source>
</evidence>
<feature type="transmembrane region" description="Helical" evidence="7">
    <location>
        <begin position="1327"/>
        <end position="1348"/>
    </location>
</feature>
<feature type="region of interest" description="Disordered" evidence="6">
    <location>
        <begin position="595"/>
        <end position="734"/>
    </location>
</feature>
<feature type="compositionally biased region" description="Polar residues" evidence="6">
    <location>
        <begin position="663"/>
        <end position="677"/>
    </location>
</feature>
<evidence type="ECO:0000313" key="10">
    <source>
        <dbReference type="Proteomes" id="UP000027456"/>
    </source>
</evidence>
<dbReference type="PANTHER" id="PTHR42718:SF9">
    <property type="entry name" value="MAJOR FACILITATOR SUPERFAMILY MULTIDRUG TRANSPORTER MFSC"/>
    <property type="match status" value="1"/>
</dbReference>
<feature type="transmembrane region" description="Helical" evidence="7">
    <location>
        <begin position="1097"/>
        <end position="1119"/>
    </location>
</feature>
<name>A0A074S0V9_9AGAM</name>
<feature type="transmembrane region" description="Helical" evidence="7">
    <location>
        <begin position="1360"/>
        <end position="1384"/>
    </location>
</feature>
<dbReference type="InterPro" id="IPR020846">
    <property type="entry name" value="MFS_dom"/>
</dbReference>
<feature type="region of interest" description="Disordered" evidence="6">
    <location>
        <begin position="904"/>
        <end position="923"/>
    </location>
</feature>
<evidence type="ECO:0000256" key="7">
    <source>
        <dbReference type="SAM" id="Phobius"/>
    </source>
</evidence>
<dbReference type="GO" id="GO:0022857">
    <property type="term" value="F:transmembrane transporter activity"/>
    <property type="evidence" value="ECO:0007669"/>
    <property type="project" value="InterPro"/>
</dbReference>
<dbReference type="HOGENOM" id="CLU_251476_0_0_1"/>
<feature type="compositionally biased region" description="Low complexity" evidence="6">
    <location>
        <begin position="133"/>
        <end position="145"/>
    </location>
</feature>
<dbReference type="GO" id="GO:0016020">
    <property type="term" value="C:membrane"/>
    <property type="evidence" value="ECO:0007669"/>
    <property type="project" value="UniProtKB-SubCell"/>
</dbReference>
<feature type="transmembrane region" description="Helical" evidence="7">
    <location>
        <begin position="1265"/>
        <end position="1284"/>
    </location>
</feature>
<feature type="transmembrane region" description="Helical" evidence="7">
    <location>
        <begin position="1038"/>
        <end position="1057"/>
    </location>
</feature>
<keyword evidence="5 7" id="KW-0472">Membrane</keyword>
<keyword evidence="10" id="KW-1185">Reference proteome</keyword>
<dbReference type="PANTHER" id="PTHR42718">
    <property type="entry name" value="MAJOR FACILITATOR SUPERFAMILY MULTIDRUG TRANSPORTER MFSC"/>
    <property type="match status" value="1"/>
</dbReference>
<feature type="compositionally biased region" description="Low complexity" evidence="6">
    <location>
        <begin position="47"/>
        <end position="60"/>
    </location>
</feature>
<dbReference type="SUPFAM" id="SSF103473">
    <property type="entry name" value="MFS general substrate transporter"/>
    <property type="match status" value="1"/>
</dbReference>
<dbReference type="InterPro" id="IPR011701">
    <property type="entry name" value="MFS"/>
</dbReference>
<evidence type="ECO:0000256" key="4">
    <source>
        <dbReference type="ARBA" id="ARBA00022989"/>
    </source>
</evidence>
<feature type="transmembrane region" description="Helical" evidence="7">
    <location>
        <begin position="1008"/>
        <end position="1026"/>
    </location>
</feature>
<dbReference type="EMBL" id="AZST01000084">
    <property type="protein sequence ID" value="KEP52869.1"/>
    <property type="molecule type" value="Genomic_DNA"/>
</dbReference>
<feature type="compositionally biased region" description="Pro residues" evidence="6">
    <location>
        <begin position="504"/>
        <end position="516"/>
    </location>
</feature>
<keyword evidence="2" id="KW-0813">Transport</keyword>
<sequence>MDDELWGNAWGSTTDTKGTKIEASDSPKLTPTWPTKPIPTPGLTEGWGTSSTWGASSPSANLNDAGGGWGDSLEYDNQAPEPVVSHTESIILEPKEEEEEEYEQVVHLSSVDHQADIPHSPLPTSPPPESQATTTDSRSSSPSHRFSTDDPTQDLPITPRIIQAVVPSSPPQPDLDNTFGGFETGADARLRVTTGEEEDPWSPAAGDLTFPAAVHDVPQVETDSVAGGDAWGSSWQPEDERQADQPLDEWEQARIKKARRDHNVPPEVLSGYLTDWESVVSEIYPDAPLPRSEPTTEWRSPMEDIPELQTLRKLYRLPILATTLSSPPPILSPLPPYSSLQIHSRQRAALKATRVSAVSQLSPFAHLTSARSIQAAHRFSPKPSVSISNSSLDFGDGVVGVGWAWAHDEKKPGAKSTPAPVTIAPASTVAASTPSPTPATPTSRFSGFWARARGSTEKSSVGQGSRSNTPVPLTSPSTSSLGEAMNNTKSPEPIAAESSSVPTQPQPVELPAPALAPAPATSGVSRFFKRFSRSNPVESERSRLATSESVSLSVEDLEFLADSVPDTTDKNLLDGGRGITEFDALEAMLRSKPLPKDIPALAPPPRVTAPSSGSPSPLATVPEGGNTGEDDLWDIFGGPSNGHSSRSSLPEPPRVAPAASFTPKLTTPVSSAPGSRSHTPRLPSIADLSTIVGGKGSHLRQTSFSGRPQQAFRSDVPSLDSPPIPALAPPPGSTAATSLMETDPFDDFMSAPAGPPTQFQPGTSFDDFGDFESSAPVSIQAPTSISSPPLTFSSPPITTSSIISPPPITFSSPPPPKPPSKTGTPMFVRMGANIQRVDTPPLAALPPLLPPPGHSNISTPSHSLFTATPASVIAPASNPTPPQINLFDFGSSPPKNVPVPVASFAQTPKPTTTSSKGGLSASDLTMETPKGVELTPAPTLVVDATMEKEKSIISESEITVLANAKPFRKYALLAVFCLGQFLDTMNNSAMFPAIPAVSHQVGLTESDSVWLFAAYQATFASFLLISGRISDVYSPKPVFILGTAFFGLISLGGGFINDKIPLLVIRALQGIGASLTIPSSLNLIIQLFPDPNEQSRAIGLFGAMGAIGNVLGTIIGAILVEYTSWRWIFWLIAIIAVPISIISTILIPKTARNEENKKTTFDFVGVFLLTVAVILFVYALTSGSVEGWRAAGVLAPLFVSVALAVAFFVWEARIDEDSAALPPKLWFYKNFAVLFAVALMPYFWWTQVYLTFSAYWQDHLNWSSIISGVKFLPLGIIAGPIMINAGRISRIGQPKWMILGGLTAAFIATILLPFSDRPHDRYWPLDFPAFIIGTAGTSIVFVLTNINIFRTTPSRYAGTVGAVFNAALQLGSAVGTSATTSIQASVDMRNIGKEGSTGFEGRSAALWFLLAWIGLEIIGIAVFFQRSAKSPLDEEAAEGKAGPKIVIH</sequence>
<feature type="transmembrane region" description="Helical" evidence="7">
    <location>
        <begin position="1159"/>
        <end position="1181"/>
    </location>
</feature>
<evidence type="ECO:0000256" key="1">
    <source>
        <dbReference type="ARBA" id="ARBA00004141"/>
    </source>
</evidence>
<feature type="transmembrane region" description="Helical" evidence="7">
    <location>
        <begin position="1296"/>
        <end position="1315"/>
    </location>
</feature>
<feature type="compositionally biased region" description="Polar residues" evidence="6">
    <location>
        <begin position="699"/>
        <end position="712"/>
    </location>
</feature>
<feature type="region of interest" description="Disordered" evidence="6">
    <location>
        <begin position="1"/>
        <end position="208"/>
    </location>
</feature>
<reference evidence="9 10" key="1">
    <citation type="submission" date="2013-12" db="EMBL/GenBank/DDBJ databases">
        <authorList>
            <person name="Cubeta M."/>
            <person name="Pakala S."/>
            <person name="Fedorova N."/>
            <person name="Thomas E."/>
            <person name="Dean R."/>
            <person name="Jabaji S."/>
            <person name="Neate S."/>
            <person name="Toda T."/>
            <person name="Tavantzis S."/>
            <person name="Vilgalys R."/>
            <person name="Bharathan N."/>
            <person name="Pakala S."/>
            <person name="Losada L.S."/>
            <person name="Zafar N."/>
            <person name="Nierman W."/>
        </authorList>
    </citation>
    <scope>NUCLEOTIDE SEQUENCE [LARGE SCALE GENOMIC DNA]</scope>
    <source>
        <strain evidence="9 10">123E</strain>
    </source>
</reference>
<evidence type="ECO:0000256" key="3">
    <source>
        <dbReference type="ARBA" id="ARBA00022692"/>
    </source>
</evidence>
<keyword evidence="4 7" id="KW-1133">Transmembrane helix</keyword>
<dbReference type="Gene3D" id="1.20.1250.20">
    <property type="entry name" value="MFS general substrate transporter like domains"/>
    <property type="match status" value="2"/>
</dbReference>
<feature type="region of interest" description="Disordered" evidence="6">
    <location>
        <begin position="453"/>
        <end position="520"/>
    </location>
</feature>
<feature type="domain" description="Major facilitator superfamily (MFS) profile" evidence="8">
    <location>
        <begin position="972"/>
        <end position="1429"/>
    </location>
</feature>
<gene>
    <name evidence="9" type="ORF">V565_039030</name>
</gene>
<feature type="compositionally biased region" description="Pro residues" evidence="6">
    <location>
        <begin position="720"/>
        <end position="732"/>
    </location>
</feature>
<feature type="compositionally biased region" description="Pro residues" evidence="6">
    <location>
        <begin position="120"/>
        <end position="129"/>
    </location>
</feature>
<feature type="compositionally biased region" description="Polar residues" evidence="6">
    <location>
        <begin position="457"/>
        <end position="466"/>
    </location>
</feature>
<evidence type="ECO:0000259" key="8">
    <source>
        <dbReference type="PROSITE" id="PS50850"/>
    </source>
</evidence>
<feature type="region of interest" description="Disordered" evidence="6">
    <location>
        <begin position="222"/>
        <end position="245"/>
    </location>
</feature>
<evidence type="ECO:0000256" key="5">
    <source>
        <dbReference type="ARBA" id="ARBA00023136"/>
    </source>
</evidence>
<accession>A0A074S0V9</accession>
<comment type="caution">
    <text evidence="9">The sequence shown here is derived from an EMBL/GenBank/DDBJ whole genome shotgun (WGS) entry which is preliminary data.</text>
</comment>
<evidence type="ECO:0000256" key="2">
    <source>
        <dbReference type="ARBA" id="ARBA00022448"/>
    </source>
</evidence>
<feature type="compositionally biased region" description="Low complexity" evidence="6">
    <location>
        <begin position="467"/>
        <end position="480"/>
    </location>
</feature>
<feature type="transmembrane region" description="Helical" evidence="7">
    <location>
        <begin position="1404"/>
        <end position="1424"/>
    </location>
</feature>
<keyword evidence="3 7" id="KW-0812">Transmembrane</keyword>
<dbReference type="InterPro" id="IPR036259">
    <property type="entry name" value="MFS_trans_sf"/>
</dbReference>
<feature type="transmembrane region" description="Helical" evidence="7">
    <location>
        <begin position="1063"/>
        <end position="1085"/>
    </location>
</feature>
<protein>
    <submittedName>
        <fullName evidence="9">MFS general substrate transporter</fullName>
    </submittedName>
</protein>
<dbReference type="CDD" id="cd17321">
    <property type="entry name" value="MFS_MMR_MDR_like"/>
    <property type="match status" value="1"/>
</dbReference>
<feature type="transmembrane region" description="Helical" evidence="7">
    <location>
        <begin position="1226"/>
        <end position="1245"/>
    </location>
</feature>